<accession>A0A4Y7PQH7</accession>
<dbReference type="EMBL" id="ML170218">
    <property type="protein sequence ID" value="TDL17697.1"/>
    <property type="molecule type" value="Genomic_DNA"/>
</dbReference>
<dbReference type="VEuPathDB" id="FungiDB:BD410DRAFT_831412"/>
<proteinExistence type="predicted"/>
<evidence type="ECO:0000313" key="2">
    <source>
        <dbReference type="Proteomes" id="UP000294933"/>
    </source>
</evidence>
<dbReference type="OrthoDB" id="3258555at2759"/>
<reference evidence="1 2" key="1">
    <citation type="submission" date="2018-06" db="EMBL/GenBank/DDBJ databases">
        <title>A transcriptomic atlas of mushroom development highlights an independent origin of complex multicellularity.</title>
        <authorList>
            <consortium name="DOE Joint Genome Institute"/>
            <person name="Krizsan K."/>
            <person name="Almasi E."/>
            <person name="Merenyi Z."/>
            <person name="Sahu N."/>
            <person name="Viragh M."/>
            <person name="Koszo T."/>
            <person name="Mondo S."/>
            <person name="Kiss B."/>
            <person name="Balint B."/>
            <person name="Kues U."/>
            <person name="Barry K."/>
            <person name="Hegedus J.C."/>
            <person name="Henrissat B."/>
            <person name="Johnson J."/>
            <person name="Lipzen A."/>
            <person name="Ohm R."/>
            <person name="Nagy I."/>
            <person name="Pangilinan J."/>
            <person name="Yan J."/>
            <person name="Xiong Y."/>
            <person name="Grigoriev I.V."/>
            <person name="Hibbett D.S."/>
            <person name="Nagy L.G."/>
        </authorList>
    </citation>
    <scope>NUCLEOTIDE SEQUENCE [LARGE SCALE GENOMIC DNA]</scope>
    <source>
        <strain evidence="1 2">SZMC22713</strain>
    </source>
</reference>
<dbReference type="AlphaFoldDB" id="A0A4Y7PQH7"/>
<evidence type="ECO:0008006" key="3">
    <source>
        <dbReference type="Google" id="ProtNLM"/>
    </source>
</evidence>
<sequence>MRLMQDTPLYRLYEHIHLSRLAQLPRLVRTLEASGTKELAGSIMRVDINIFILKGWESLYRQDLHRLLSLCPSIKVVDHTPNFETKSQLDPIIYATLAKFLDKITCLSLGRDGVSFEVQWRLISGLTTLRELEFHAGILDDSPDSYAQKFTATLPHLFSLTIVL</sequence>
<name>A0A4Y7PQH7_9AGAM</name>
<keyword evidence="2" id="KW-1185">Reference proteome</keyword>
<feature type="non-terminal residue" evidence="1">
    <location>
        <position position="164"/>
    </location>
</feature>
<evidence type="ECO:0000313" key="1">
    <source>
        <dbReference type="EMBL" id="TDL17697.1"/>
    </source>
</evidence>
<organism evidence="1 2">
    <name type="scientific">Rickenella mellea</name>
    <dbReference type="NCBI Taxonomy" id="50990"/>
    <lineage>
        <taxon>Eukaryota</taxon>
        <taxon>Fungi</taxon>
        <taxon>Dikarya</taxon>
        <taxon>Basidiomycota</taxon>
        <taxon>Agaricomycotina</taxon>
        <taxon>Agaricomycetes</taxon>
        <taxon>Hymenochaetales</taxon>
        <taxon>Rickenellaceae</taxon>
        <taxon>Rickenella</taxon>
    </lineage>
</organism>
<dbReference type="Proteomes" id="UP000294933">
    <property type="component" value="Unassembled WGS sequence"/>
</dbReference>
<gene>
    <name evidence="1" type="ORF">BD410DRAFT_831412</name>
</gene>
<protein>
    <recommendedName>
        <fullName evidence="3">F-box domain-containing protein</fullName>
    </recommendedName>
</protein>